<dbReference type="PROSITE" id="PS50118">
    <property type="entry name" value="HMG_BOX_2"/>
    <property type="match status" value="1"/>
</dbReference>
<evidence type="ECO:0000256" key="2">
    <source>
        <dbReference type="ARBA" id="ARBA00023125"/>
    </source>
</evidence>
<reference evidence="6" key="1">
    <citation type="journal article" date="2017" name="Front. Cell. Infect. Microbiol.">
        <title>The Distinct Transcriptional Response of the Midgut of Amblyomma sculptum and Amblyomma aureolatum Ticks to Rickettsia rickettsii Correlates to Their Differences in Susceptibility to Infection.</title>
        <authorList>
            <person name="Martins L.A."/>
            <person name="Galletti M.F.B.M."/>
            <person name="Ribeiro J.M."/>
            <person name="Fujita A."/>
            <person name="Costa F.B."/>
            <person name="Labruna M.B."/>
            <person name="Daffre S."/>
            <person name="Fogaca A.C."/>
        </authorList>
    </citation>
    <scope>NUCLEOTIDE SEQUENCE</scope>
</reference>
<feature type="domain" description="HMG box" evidence="5">
    <location>
        <begin position="39"/>
        <end position="107"/>
    </location>
</feature>
<dbReference type="GO" id="GO:0030182">
    <property type="term" value="P:neuron differentiation"/>
    <property type="evidence" value="ECO:0007669"/>
    <property type="project" value="TreeGrafter"/>
</dbReference>
<dbReference type="GO" id="GO:0007420">
    <property type="term" value="P:brain development"/>
    <property type="evidence" value="ECO:0007669"/>
    <property type="project" value="TreeGrafter"/>
</dbReference>
<dbReference type="InterPro" id="IPR050140">
    <property type="entry name" value="SRY-related_HMG-box_TF-like"/>
</dbReference>
<dbReference type="GO" id="GO:0005634">
    <property type="term" value="C:nucleus"/>
    <property type="evidence" value="ECO:0007669"/>
    <property type="project" value="UniProtKB-SubCell"/>
</dbReference>
<dbReference type="Pfam" id="PF00505">
    <property type="entry name" value="HMG_box"/>
    <property type="match status" value="1"/>
</dbReference>
<dbReference type="GO" id="GO:0000122">
    <property type="term" value="P:negative regulation of transcription by RNA polymerase II"/>
    <property type="evidence" value="ECO:0007669"/>
    <property type="project" value="TreeGrafter"/>
</dbReference>
<name>A0A1E1X4M5_9ACAR</name>
<proteinExistence type="evidence at transcript level"/>
<comment type="subcellular location">
    <subcellularLocation>
        <location evidence="1">Nucleus</location>
    </subcellularLocation>
</comment>
<evidence type="ECO:0000256" key="1">
    <source>
        <dbReference type="ARBA" id="ARBA00004123"/>
    </source>
</evidence>
<dbReference type="CDD" id="cd01388">
    <property type="entry name" value="HMG-box_SoxB"/>
    <property type="match status" value="1"/>
</dbReference>
<evidence type="ECO:0000259" key="5">
    <source>
        <dbReference type="PROSITE" id="PS50118"/>
    </source>
</evidence>
<dbReference type="GO" id="GO:0000978">
    <property type="term" value="F:RNA polymerase II cis-regulatory region sequence-specific DNA binding"/>
    <property type="evidence" value="ECO:0007669"/>
    <property type="project" value="TreeGrafter"/>
</dbReference>
<keyword evidence="2 4" id="KW-0238">DNA-binding</keyword>
<dbReference type="SMART" id="SM00398">
    <property type="entry name" value="HMG"/>
    <property type="match status" value="1"/>
</dbReference>
<feature type="DNA-binding region" description="HMG box" evidence="4">
    <location>
        <begin position="39"/>
        <end position="107"/>
    </location>
</feature>
<dbReference type="AlphaFoldDB" id="A0A1E1X4M5"/>
<keyword evidence="3 4" id="KW-0539">Nucleus</keyword>
<evidence type="ECO:0000256" key="3">
    <source>
        <dbReference type="ARBA" id="ARBA00023242"/>
    </source>
</evidence>
<accession>A0A1E1X4M5</accession>
<dbReference type="InterPro" id="IPR036910">
    <property type="entry name" value="HMG_box_dom_sf"/>
</dbReference>
<dbReference type="EMBL" id="GFAC01004991">
    <property type="protein sequence ID" value="JAT94197.1"/>
    <property type="molecule type" value="mRNA"/>
</dbReference>
<evidence type="ECO:0000256" key="4">
    <source>
        <dbReference type="PROSITE-ProRule" id="PRU00267"/>
    </source>
</evidence>
<dbReference type="PANTHER" id="PTHR10270:SF324">
    <property type="entry name" value="SOX DOMAIN-CONTAINING PROTEIN DICHAETE-RELATED"/>
    <property type="match status" value="1"/>
</dbReference>
<dbReference type="FunFam" id="1.10.30.10:FF:000002">
    <property type="entry name" value="transcription factor Sox-2"/>
    <property type="match status" value="1"/>
</dbReference>
<dbReference type="InterPro" id="IPR009071">
    <property type="entry name" value="HMG_box_dom"/>
</dbReference>
<dbReference type="GO" id="GO:0001228">
    <property type="term" value="F:DNA-binding transcription activator activity, RNA polymerase II-specific"/>
    <property type="evidence" value="ECO:0007669"/>
    <property type="project" value="TreeGrafter"/>
</dbReference>
<protein>
    <submittedName>
        <fullName evidence="6">Putative hmg-box transcription factor</fullName>
    </submittedName>
</protein>
<organism evidence="6">
    <name type="scientific">Amblyomma aureolatum</name>
    <dbReference type="NCBI Taxonomy" id="187763"/>
    <lineage>
        <taxon>Eukaryota</taxon>
        <taxon>Metazoa</taxon>
        <taxon>Ecdysozoa</taxon>
        <taxon>Arthropoda</taxon>
        <taxon>Chelicerata</taxon>
        <taxon>Arachnida</taxon>
        <taxon>Acari</taxon>
        <taxon>Parasitiformes</taxon>
        <taxon>Ixodida</taxon>
        <taxon>Ixodoidea</taxon>
        <taxon>Ixodidae</taxon>
        <taxon>Amblyomminae</taxon>
        <taxon>Amblyomma</taxon>
    </lineage>
</organism>
<sequence>MLLPHPSVIQKGPGVMASIAANATSVASGNGGRGSADHVKRPMNAFMVWSRGQRRKMAIENPKMHNSEISKRLGAEWKQLSESDKRPFIDEAKRLRALHMKEHPDYKYRPRRKLKPMAAGSPTGETTTVTSPAAVVAKPLASMATERPFFAFESPYSRLESEKAATVRPTMSVAAMPPVSASQHWLNSSLAKLRGEAAPLYYKSELASPSPLFASQSPPVSSATSNFLCPLPPPGQSGFMPCPCQPYYSPAAAALHPSFPCFLLKHHEGMGLARPPTVLATTPMA</sequence>
<evidence type="ECO:0000313" key="6">
    <source>
        <dbReference type="EMBL" id="JAT94197.1"/>
    </source>
</evidence>
<dbReference type="Gene3D" id="1.10.30.10">
    <property type="entry name" value="High mobility group box domain"/>
    <property type="match status" value="1"/>
</dbReference>
<dbReference type="SUPFAM" id="SSF47095">
    <property type="entry name" value="HMG-box"/>
    <property type="match status" value="1"/>
</dbReference>
<dbReference type="PANTHER" id="PTHR10270">
    <property type="entry name" value="SOX TRANSCRIPTION FACTOR"/>
    <property type="match status" value="1"/>
</dbReference>